<dbReference type="OrthoDB" id="10039147at2759"/>
<keyword evidence="2" id="KW-0812">Transmembrane</keyword>
<reference evidence="6 7" key="1">
    <citation type="journal article" date="2018" name="Mol. Biol. Evol.">
        <title>Broad Genomic Sampling Reveals a Smut Pathogenic Ancestry of the Fungal Clade Ustilaginomycotina.</title>
        <authorList>
            <person name="Kijpornyongpan T."/>
            <person name="Mondo S.J."/>
            <person name="Barry K."/>
            <person name="Sandor L."/>
            <person name="Lee J."/>
            <person name="Lipzen A."/>
            <person name="Pangilinan J."/>
            <person name="LaButti K."/>
            <person name="Hainaut M."/>
            <person name="Henrissat B."/>
            <person name="Grigoriev I.V."/>
            <person name="Spatafora J.W."/>
            <person name="Aime M.C."/>
        </authorList>
    </citation>
    <scope>NUCLEOTIDE SEQUENCE [LARGE SCALE GENOMIC DNA]</scope>
    <source>
        <strain evidence="6 7">MCA 4718</strain>
    </source>
</reference>
<feature type="compositionally biased region" description="Basic and acidic residues" evidence="5">
    <location>
        <begin position="354"/>
        <end position="379"/>
    </location>
</feature>
<protein>
    <recommendedName>
        <fullName evidence="8">DUF1682-domain-containing protein</fullName>
    </recommendedName>
</protein>
<evidence type="ECO:0000256" key="2">
    <source>
        <dbReference type="ARBA" id="ARBA00022692"/>
    </source>
</evidence>
<proteinExistence type="predicted"/>
<comment type="subcellular location">
    <subcellularLocation>
        <location evidence="1">Membrane</location>
        <topology evidence="1">Single-pass membrane protein</topology>
    </subcellularLocation>
</comment>
<feature type="region of interest" description="Disordered" evidence="5">
    <location>
        <begin position="325"/>
        <end position="392"/>
    </location>
</feature>
<organism evidence="6 7">
    <name type="scientific">Pseudomicrostroma glucosiphilum</name>
    <dbReference type="NCBI Taxonomy" id="1684307"/>
    <lineage>
        <taxon>Eukaryota</taxon>
        <taxon>Fungi</taxon>
        <taxon>Dikarya</taxon>
        <taxon>Basidiomycota</taxon>
        <taxon>Ustilaginomycotina</taxon>
        <taxon>Exobasidiomycetes</taxon>
        <taxon>Microstromatales</taxon>
        <taxon>Microstromatales incertae sedis</taxon>
        <taxon>Pseudomicrostroma</taxon>
    </lineage>
</organism>
<feature type="compositionally biased region" description="Basic and acidic residues" evidence="5">
    <location>
        <begin position="325"/>
        <end position="343"/>
    </location>
</feature>
<dbReference type="EMBL" id="KZ819334">
    <property type="protein sequence ID" value="PWN18733.1"/>
    <property type="molecule type" value="Genomic_DNA"/>
</dbReference>
<accession>A0A316U2Z5</accession>
<evidence type="ECO:0000313" key="6">
    <source>
        <dbReference type="EMBL" id="PWN18733.1"/>
    </source>
</evidence>
<name>A0A316U2Z5_9BASI</name>
<keyword evidence="7" id="KW-1185">Reference proteome</keyword>
<dbReference type="GO" id="GO:0032469">
    <property type="term" value="P:endoplasmic reticulum calcium ion homeostasis"/>
    <property type="evidence" value="ECO:0007669"/>
    <property type="project" value="InterPro"/>
</dbReference>
<evidence type="ECO:0000313" key="7">
    <source>
        <dbReference type="Proteomes" id="UP000245942"/>
    </source>
</evidence>
<dbReference type="STRING" id="1684307.A0A316U2Z5"/>
<evidence type="ECO:0000256" key="4">
    <source>
        <dbReference type="ARBA" id="ARBA00023136"/>
    </source>
</evidence>
<evidence type="ECO:0000256" key="1">
    <source>
        <dbReference type="ARBA" id="ARBA00004167"/>
    </source>
</evidence>
<evidence type="ECO:0000256" key="5">
    <source>
        <dbReference type="SAM" id="MobiDB-lite"/>
    </source>
</evidence>
<evidence type="ECO:0008006" key="8">
    <source>
        <dbReference type="Google" id="ProtNLM"/>
    </source>
</evidence>
<dbReference type="InterPro" id="IPR012879">
    <property type="entry name" value="CCDC47"/>
</dbReference>
<dbReference type="RefSeq" id="XP_025345893.1">
    <property type="nucleotide sequence ID" value="XM_025494501.1"/>
</dbReference>
<sequence length="392" mass="44089">MAPAPAITFSEALHDYLHRPRQITSKISLAPVDLKWEGLALVLSLFFVLLHAIGKRRNRALAHKWVQQALPVIEKEFATTAKDSNGKGELLLWNGGDEAVLYASGRRGVESLHAHFHLTPRHDPLLYVYHTLYEFALASPISAARDRLTLTFQLPPTTENLSGVFALVDKSVLQSLRKSRPFDLSFGRLLDLQEGERDARGLSSQWAVISETADLTDGFLGAVGNSGEERRTKLGVQTVLNSPAGKWLESLIITDLPAQRPDEEREPPPLSTYPRLLILNLRVPRSSSDASASLPLLNLATNLLDALDFSLIKPTSTSLTKIRRARTEFETERQRERDRGKKEEEEEARLKRKREADALKMEGLSEKEQAKRKELEEKRARRKQQGKMKAKA</sequence>
<dbReference type="GO" id="GO:0005509">
    <property type="term" value="F:calcium ion binding"/>
    <property type="evidence" value="ECO:0007669"/>
    <property type="project" value="InterPro"/>
</dbReference>
<feature type="compositionally biased region" description="Basic residues" evidence="5">
    <location>
        <begin position="380"/>
        <end position="392"/>
    </location>
</feature>
<dbReference type="Proteomes" id="UP000245942">
    <property type="component" value="Unassembled WGS sequence"/>
</dbReference>
<dbReference type="PANTHER" id="PTHR12883">
    <property type="entry name" value="ADIPOCYTE-SPECIFIC PROTEIN 4-RELATED"/>
    <property type="match status" value="1"/>
</dbReference>
<evidence type="ECO:0000256" key="3">
    <source>
        <dbReference type="ARBA" id="ARBA00022989"/>
    </source>
</evidence>
<dbReference type="GO" id="GO:0016020">
    <property type="term" value="C:membrane"/>
    <property type="evidence" value="ECO:0007669"/>
    <property type="project" value="UniProtKB-SubCell"/>
</dbReference>
<dbReference type="GeneID" id="37016235"/>
<keyword evidence="3" id="KW-1133">Transmembrane helix</keyword>
<dbReference type="AlphaFoldDB" id="A0A316U2Z5"/>
<keyword evidence="4" id="KW-0472">Membrane</keyword>
<dbReference type="PANTHER" id="PTHR12883:SF0">
    <property type="entry name" value="PAT COMPLEX SUBUNIT CCDC47"/>
    <property type="match status" value="1"/>
</dbReference>
<dbReference type="GO" id="GO:0005783">
    <property type="term" value="C:endoplasmic reticulum"/>
    <property type="evidence" value="ECO:0007669"/>
    <property type="project" value="InterPro"/>
</dbReference>
<dbReference type="Pfam" id="PF07946">
    <property type="entry name" value="CCDC47"/>
    <property type="match status" value="1"/>
</dbReference>
<gene>
    <name evidence="6" type="ORF">BCV69DRAFT_300891</name>
</gene>